<dbReference type="GO" id="GO:0016491">
    <property type="term" value="F:oxidoreductase activity"/>
    <property type="evidence" value="ECO:0007669"/>
    <property type="project" value="InterPro"/>
</dbReference>
<dbReference type="Pfam" id="PF08031">
    <property type="entry name" value="BBE"/>
    <property type="match status" value="1"/>
</dbReference>
<dbReference type="InterPro" id="IPR016169">
    <property type="entry name" value="FAD-bd_PCMH_sub2"/>
</dbReference>
<dbReference type="AlphaFoldDB" id="A0A166X8Z7"/>
<dbReference type="Gene3D" id="3.40.462.20">
    <property type="match status" value="1"/>
</dbReference>
<dbReference type="GO" id="GO:0050660">
    <property type="term" value="F:flavin adenine dinucleotide binding"/>
    <property type="evidence" value="ECO:0007669"/>
    <property type="project" value="InterPro"/>
</dbReference>
<organism evidence="2 3">
    <name type="scientific">Metarhizium rileyi (strain RCEF 4871)</name>
    <name type="common">Nomuraea rileyi</name>
    <dbReference type="NCBI Taxonomy" id="1649241"/>
    <lineage>
        <taxon>Eukaryota</taxon>
        <taxon>Fungi</taxon>
        <taxon>Dikarya</taxon>
        <taxon>Ascomycota</taxon>
        <taxon>Pezizomycotina</taxon>
        <taxon>Sordariomycetes</taxon>
        <taxon>Hypocreomycetidae</taxon>
        <taxon>Hypocreales</taxon>
        <taxon>Clavicipitaceae</taxon>
        <taxon>Metarhizium</taxon>
    </lineage>
</organism>
<keyword evidence="3" id="KW-1185">Reference proteome</keyword>
<comment type="caution">
    <text evidence="2">The sequence shown here is derived from an EMBL/GenBank/DDBJ whole genome shotgun (WGS) entry which is preliminary data.</text>
</comment>
<name>A0A166X8Z7_METRR</name>
<dbReference type="STRING" id="1081105.A0A166X8Z7"/>
<dbReference type="EMBL" id="AZHC01000041">
    <property type="protein sequence ID" value="OAA35553.1"/>
    <property type="molecule type" value="Genomic_DNA"/>
</dbReference>
<evidence type="ECO:0000313" key="2">
    <source>
        <dbReference type="EMBL" id="OAA35553.1"/>
    </source>
</evidence>
<feature type="domain" description="Berberine/berberine-like" evidence="1">
    <location>
        <begin position="183"/>
        <end position="220"/>
    </location>
</feature>
<accession>A0A166X8Z7</accession>
<dbReference type="OrthoDB" id="407275at2759"/>
<dbReference type="InterPro" id="IPR012951">
    <property type="entry name" value="BBE"/>
</dbReference>
<proteinExistence type="predicted"/>
<reference evidence="2 3" key="1">
    <citation type="journal article" date="2016" name="Genome Biol. Evol.">
        <title>Divergent and convergent evolution of fungal pathogenicity.</title>
        <authorList>
            <person name="Shang Y."/>
            <person name="Xiao G."/>
            <person name="Zheng P."/>
            <person name="Cen K."/>
            <person name="Zhan S."/>
            <person name="Wang C."/>
        </authorList>
    </citation>
    <scope>NUCLEOTIDE SEQUENCE [LARGE SCALE GENOMIC DNA]</scope>
    <source>
        <strain evidence="2 3">RCEF 4871</strain>
    </source>
</reference>
<evidence type="ECO:0000259" key="1">
    <source>
        <dbReference type="Pfam" id="PF08031"/>
    </source>
</evidence>
<dbReference type="Gene3D" id="3.30.465.10">
    <property type="match status" value="1"/>
</dbReference>
<dbReference type="Proteomes" id="UP000243498">
    <property type="component" value="Unassembled WGS sequence"/>
</dbReference>
<evidence type="ECO:0000313" key="3">
    <source>
        <dbReference type="Proteomes" id="UP000243498"/>
    </source>
</evidence>
<sequence length="220" mass="26630">MNAFMTTMNSFYNRDWPNEMAIESSWLCDLEKTKSDLRVRFLFYYNGDRTAFNQIVDAWTLPSALRQHAELKYQLKRRSLQEPSSRFLHETLAAQWVEETKKALPTTRVYQIYTSFVFQNDIKDMREITRIVRKQMLEFRRQFSNETGMMQWDEKWLEEPMRRFLGQIKPMLSVYGMVKWATFTNFPDDALKPEVHEQAYYGKNRLKLREIKEAWDPDNF</sequence>
<protein>
    <submittedName>
        <fullName evidence="2">Berberine/berberine-like protein</fullName>
    </submittedName>
</protein>
<gene>
    <name evidence="2" type="ORF">NOR_07938</name>
</gene>